<keyword evidence="2" id="KW-0732">Signal</keyword>
<sequence length="195" mass="22293">MVCDALYDLCFMLFLLFINQKAPGSKRVGLLACIKSNADRRRRHVLDGNSLGSVSSAERCGSRVYRNAIILLKLISRAFFYILCTCTVSPRLFLPSHRPQVPFRVSSLNVFTDQKQHPFDTLLLPMYLRPQCFYLIIKPSGKKCRAMSNRNYIHPSNVWPNCSDPTQRDLYRKTGRRTPLSASQQSTTAKNTTKQ</sequence>
<accession>A0A9P4P241</accession>
<evidence type="ECO:0000256" key="2">
    <source>
        <dbReference type="SAM" id="SignalP"/>
    </source>
</evidence>
<comment type="caution">
    <text evidence="3">The sequence shown here is derived from an EMBL/GenBank/DDBJ whole genome shotgun (WGS) entry which is preliminary data.</text>
</comment>
<feature type="chain" id="PRO_5040376859" evidence="2">
    <location>
        <begin position="25"/>
        <end position="195"/>
    </location>
</feature>
<keyword evidence="4" id="KW-1185">Reference proteome</keyword>
<name>A0A9P4P241_9PEZI</name>
<feature type="signal peptide" evidence="2">
    <location>
        <begin position="1"/>
        <end position="24"/>
    </location>
</feature>
<evidence type="ECO:0000313" key="3">
    <source>
        <dbReference type="EMBL" id="KAF2435523.1"/>
    </source>
</evidence>
<gene>
    <name evidence="3" type="ORF">EJ08DRAFT_341803</name>
</gene>
<organism evidence="3 4">
    <name type="scientific">Tothia fuscella</name>
    <dbReference type="NCBI Taxonomy" id="1048955"/>
    <lineage>
        <taxon>Eukaryota</taxon>
        <taxon>Fungi</taxon>
        <taxon>Dikarya</taxon>
        <taxon>Ascomycota</taxon>
        <taxon>Pezizomycotina</taxon>
        <taxon>Dothideomycetes</taxon>
        <taxon>Pleosporomycetidae</taxon>
        <taxon>Venturiales</taxon>
        <taxon>Cylindrosympodiaceae</taxon>
        <taxon>Tothia</taxon>
    </lineage>
</organism>
<feature type="compositionally biased region" description="Polar residues" evidence="1">
    <location>
        <begin position="180"/>
        <end position="195"/>
    </location>
</feature>
<reference evidence="3" key="1">
    <citation type="journal article" date="2020" name="Stud. Mycol.">
        <title>101 Dothideomycetes genomes: a test case for predicting lifestyles and emergence of pathogens.</title>
        <authorList>
            <person name="Haridas S."/>
            <person name="Albert R."/>
            <person name="Binder M."/>
            <person name="Bloem J."/>
            <person name="Labutti K."/>
            <person name="Salamov A."/>
            <person name="Andreopoulos B."/>
            <person name="Baker S."/>
            <person name="Barry K."/>
            <person name="Bills G."/>
            <person name="Bluhm B."/>
            <person name="Cannon C."/>
            <person name="Castanera R."/>
            <person name="Culley D."/>
            <person name="Daum C."/>
            <person name="Ezra D."/>
            <person name="Gonzalez J."/>
            <person name="Henrissat B."/>
            <person name="Kuo A."/>
            <person name="Liang C."/>
            <person name="Lipzen A."/>
            <person name="Lutzoni F."/>
            <person name="Magnuson J."/>
            <person name="Mondo S."/>
            <person name="Nolan M."/>
            <person name="Ohm R."/>
            <person name="Pangilinan J."/>
            <person name="Park H.-J."/>
            <person name="Ramirez L."/>
            <person name="Alfaro M."/>
            <person name="Sun H."/>
            <person name="Tritt A."/>
            <person name="Yoshinaga Y."/>
            <person name="Zwiers L.-H."/>
            <person name="Turgeon B."/>
            <person name="Goodwin S."/>
            <person name="Spatafora J."/>
            <person name="Crous P."/>
            <person name="Grigoriev I."/>
        </authorList>
    </citation>
    <scope>NUCLEOTIDE SEQUENCE</scope>
    <source>
        <strain evidence="3">CBS 130266</strain>
    </source>
</reference>
<protein>
    <submittedName>
        <fullName evidence="3">Uncharacterized protein</fullName>
    </submittedName>
</protein>
<evidence type="ECO:0000256" key="1">
    <source>
        <dbReference type="SAM" id="MobiDB-lite"/>
    </source>
</evidence>
<dbReference type="AlphaFoldDB" id="A0A9P4P241"/>
<proteinExistence type="predicted"/>
<dbReference type="EMBL" id="MU007013">
    <property type="protein sequence ID" value="KAF2435523.1"/>
    <property type="molecule type" value="Genomic_DNA"/>
</dbReference>
<evidence type="ECO:0000313" key="4">
    <source>
        <dbReference type="Proteomes" id="UP000800235"/>
    </source>
</evidence>
<feature type="region of interest" description="Disordered" evidence="1">
    <location>
        <begin position="175"/>
        <end position="195"/>
    </location>
</feature>
<dbReference type="Proteomes" id="UP000800235">
    <property type="component" value="Unassembled WGS sequence"/>
</dbReference>